<reference evidence="2 3" key="1">
    <citation type="journal article" date="2013" name="Genome Announc.">
        <title>Genome Sequence of Sporolactobacillus laevolacticus DSM442, an Efficient Polymer-Grade D-Lactate Producer from Agricultural Waste Cottonseed as a Nitrogen Source.</title>
        <authorList>
            <person name="Wang H."/>
            <person name="Wang L."/>
            <person name="Ju J."/>
            <person name="Yu B."/>
            <person name="Ma Y."/>
        </authorList>
    </citation>
    <scope>NUCLEOTIDE SEQUENCE [LARGE SCALE GENOMIC DNA]</scope>
    <source>
        <strain evidence="2 3">DSM 442</strain>
    </source>
</reference>
<dbReference type="eggNOG" id="COG4720">
    <property type="taxonomic scope" value="Bacteria"/>
</dbReference>
<dbReference type="Proteomes" id="UP000018296">
    <property type="component" value="Unassembled WGS sequence"/>
</dbReference>
<dbReference type="Gene3D" id="1.10.1760.20">
    <property type="match status" value="1"/>
</dbReference>
<dbReference type="Pfam" id="PF12822">
    <property type="entry name" value="ECF_trnsprt"/>
    <property type="match status" value="1"/>
</dbReference>
<gene>
    <name evidence="2" type="ORF">P343_06070</name>
</gene>
<feature type="transmembrane region" description="Helical" evidence="1">
    <location>
        <begin position="137"/>
        <end position="158"/>
    </location>
</feature>
<dbReference type="EMBL" id="AWTC01000004">
    <property type="protein sequence ID" value="EST12680.1"/>
    <property type="molecule type" value="Genomic_DNA"/>
</dbReference>
<evidence type="ECO:0008006" key="4">
    <source>
        <dbReference type="Google" id="ProtNLM"/>
    </source>
</evidence>
<keyword evidence="3" id="KW-1185">Reference proteome</keyword>
<comment type="caution">
    <text evidence="2">The sequence shown here is derived from an EMBL/GenBank/DDBJ whole genome shotgun (WGS) entry which is preliminary data.</text>
</comment>
<protein>
    <recommendedName>
        <fullName evidence="4">Metal ABC transporter permease</fullName>
    </recommendedName>
</protein>
<dbReference type="PATRIC" id="fig|1395513.3.peg.1242"/>
<dbReference type="InterPro" id="IPR024529">
    <property type="entry name" value="ECF_trnsprt_substrate-spec"/>
</dbReference>
<keyword evidence="1" id="KW-0812">Transmembrane</keyword>
<name>V6IZ26_9BACL</name>
<feature type="transmembrane region" description="Helical" evidence="1">
    <location>
        <begin position="35"/>
        <end position="57"/>
    </location>
</feature>
<proteinExistence type="predicted"/>
<dbReference type="AlphaFoldDB" id="V6IZ26"/>
<keyword evidence="1" id="KW-1133">Transmembrane helix</keyword>
<dbReference type="GO" id="GO:0022857">
    <property type="term" value="F:transmembrane transporter activity"/>
    <property type="evidence" value="ECO:0007669"/>
    <property type="project" value="InterPro"/>
</dbReference>
<evidence type="ECO:0000256" key="1">
    <source>
        <dbReference type="SAM" id="Phobius"/>
    </source>
</evidence>
<evidence type="ECO:0000313" key="3">
    <source>
        <dbReference type="Proteomes" id="UP000018296"/>
    </source>
</evidence>
<accession>V6IZ26</accession>
<organism evidence="2 3">
    <name type="scientific">Sporolactobacillus laevolacticus DSM 442</name>
    <dbReference type="NCBI Taxonomy" id="1395513"/>
    <lineage>
        <taxon>Bacteria</taxon>
        <taxon>Bacillati</taxon>
        <taxon>Bacillota</taxon>
        <taxon>Bacilli</taxon>
        <taxon>Bacillales</taxon>
        <taxon>Sporolactobacillaceae</taxon>
        <taxon>Sporolactobacillus</taxon>
    </lineage>
</organism>
<dbReference type="STRING" id="1395513.P343_06070"/>
<sequence length="167" mass="18208">MLTRKIALISLLAALSIVGRIYMSSIPNVQPSTVIIIITGLVFGARFGLTLALLTAIGSDFMLGFGFFTVMQVIAWGVIGLLSGFLARFRTKIPMLVMACYAGGCGYLYGFVVSLNMLIGGVPSFITYWIMGLPFDTYHAIGNLAFYIILSPILIRLLEAEKKKLQI</sequence>
<keyword evidence="1" id="KW-0472">Membrane</keyword>
<evidence type="ECO:0000313" key="2">
    <source>
        <dbReference type="EMBL" id="EST12680.1"/>
    </source>
</evidence>
<feature type="transmembrane region" description="Helical" evidence="1">
    <location>
        <begin position="63"/>
        <end position="86"/>
    </location>
</feature>
<feature type="transmembrane region" description="Helical" evidence="1">
    <location>
        <begin position="107"/>
        <end position="131"/>
    </location>
</feature>